<evidence type="ECO:0000256" key="5">
    <source>
        <dbReference type="ARBA" id="ARBA00022801"/>
    </source>
</evidence>
<dbReference type="Pfam" id="PF00270">
    <property type="entry name" value="DEAD"/>
    <property type="match status" value="1"/>
</dbReference>
<comment type="subcellular location">
    <subcellularLocation>
        <location evidence="1 13">Nucleus</location>
    </subcellularLocation>
</comment>
<keyword evidence="5 13" id="KW-0378">Hydrolase</keyword>
<dbReference type="GO" id="GO:0046872">
    <property type="term" value="F:metal ion binding"/>
    <property type="evidence" value="ECO:0007669"/>
    <property type="project" value="UniProtKB-KW"/>
</dbReference>
<evidence type="ECO:0000259" key="14">
    <source>
        <dbReference type="PROSITE" id="PS51192"/>
    </source>
</evidence>
<dbReference type="WBParaSite" id="SPAL_0001618200.1">
    <property type="protein sequence ID" value="SPAL_0001618200.1"/>
    <property type="gene ID" value="SPAL_0001618200"/>
</dbReference>
<dbReference type="InterPro" id="IPR027417">
    <property type="entry name" value="P-loop_NTPase"/>
</dbReference>
<evidence type="ECO:0000256" key="6">
    <source>
        <dbReference type="ARBA" id="ARBA00022806"/>
    </source>
</evidence>
<sequence length="610" mass="70044">MNNLDNWLVKSNRIPQEPRDVEVIKVIETNSGKTSKNGSKKTPKRKNATVNNKYKDVAEKYDKEMDEVDRLISSEEFFDMNDKEKAEFVLQKIFGHKNFRNKDQEEAIISAIKRDSDIYVSFPTGAGKSLCYQLPALCRPGVTIVFSPLIALIQDQVTVLQKKMIRSCPWNSTLTQNDRSEIAKDLFSASPKYRIVYTTPESAQTEFFQKMMKELTRKGLLNYLVVDEAHCISEWGHDFRPKYSRLSTLRGITGNVPWIALTATASNVVETDIKTHLRFDNPKNYKTSVYRDNLYYDVVSEGQLKRDASTNKSIEGENDDNVTIESDMVKHIKKIKQRLIEENGGDFKGYGGIVYCRSIDSCEQLAAHLVSNDILAAAYHSKLKKADKIDVQQKWMKNEISVICATIAFGMGIDKADVRFVIHLGAPDNLAAYYQESGRAGRDGKKSYCRIYISDDTIERSKYFKNLNLRKIMLSKASEEQKKIKEDNIHYTFRKMQEYCENDECRHKMLCNYFGENEKAPCGINCDVCVRHKNEKENMSGKRGIKRPSSDKSILEHTAEIAKRFHYSQEITSNRGFINPMLMGQRFPKASSFTTGTGKELHIRNNYQYH</sequence>
<dbReference type="EC" id="5.6.2.4" evidence="13"/>
<dbReference type="InterPro" id="IPR014001">
    <property type="entry name" value="Helicase_ATP-bd"/>
</dbReference>
<dbReference type="GO" id="GO:0003677">
    <property type="term" value="F:DNA binding"/>
    <property type="evidence" value="ECO:0007669"/>
    <property type="project" value="UniProtKB-KW"/>
</dbReference>
<dbReference type="InterPro" id="IPR032284">
    <property type="entry name" value="RecQ_Zn-bd"/>
</dbReference>
<reference evidence="17" key="1">
    <citation type="submission" date="2017-02" db="UniProtKB">
        <authorList>
            <consortium name="WormBaseParasite"/>
        </authorList>
    </citation>
    <scope>IDENTIFICATION</scope>
</reference>
<dbReference type="AlphaFoldDB" id="A0A0N5CE92"/>
<keyword evidence="3" id="KW-0479">Metal-binding</keyword>
<evidence type="ECO:0000256" key="4">
    <source>
        <dbReference type="ARBA" id="ARBA00022741"/>
    </source>
</evidence>
<dbReference type="GO" id="GO:0009378">
    <property type="term" value="F:four-way junction helicase activity"/>
    <property type="evidence" value="ECO:0007669"/>
    <property type="project" value="TreeGrafter"/>
</dbReference>
<keyword evidence="4 13" id="KW-0547">Nucleotide-binding</keyword>
<keyword evidence="10 13" id="KW-0539">Nucleus</keyword>
<dbReference type="GO" id="GO:0000724">
    <property type="term" value="P:double-strand break repair via homologous recombination"/>
    <property type="evidence" value="ECO:0007669"/>
    <property type="project" value="TreeGrafter"/>
</dbReference>
<comment type="catalytic activity">
    <reaction evidence="12 13">
        <text>ATP + H2O = ADP + phosphate + H(+)</text>
        <dbReference type="Rhea" id="RHEA:13065"/>
        <dbReference type="ChEBI" id="CHEBI:15377"/>
        <dbReference type="ChEBI" id="CHEBI:15378"/>
        <dbReference type="ChEBI" id="CHEBI:30616"/>
        <dbReference type="ChEBI" id="CHEBI:43474"/>
        <dbReference type="ChEBI" id="CHEBI:456216"/>
    </reaction>
</comment>
<comment type="similarity">
    <text evidence="2 13">Belongs to the helicase family. RecQ subfamily.</text>
</comment>
<dbReference type="SMART" id="SM00487">
    <property type="entry name" value="DEXDc"/>
    <property type="match status" value="1"/>
</dbReference>
<dbReference type="Gene3D" id="3.40.50.300">
    <property type="entry name" value="P-loop containing nucleotide triphosphate hydrolases"/>
    <property type="match status" value="2"/>
</dbReference>
<evidence type="ECO:0000256" key="11">
    <source>
        <dbReference type="ARBA" id="ARBA00034617"/>
    </source>
</evidence>
<evidence type="ECO:0000259" key="15">
    <source>
        <dbReference type="PROSITE" id="PS51194"/>
    </source>
</evidence>
<keyword evidence="9" id="KW-0413">Isomerase</keyword>
<dbReference type="NCBIfam" id="TIGR00614">
    <property type="entry name" value="recQ_fam"/>
    <property type="match status" value="1"/>
</dbReference>
<dbReference type="CDD" id="cd17920">
    <property type="entry name" value="DEXHc_RecQ"/>
    <property type="match status" value="1"/>
</dbReference>
<evidence type="ECO:0000313" key="17">
    <source>
        <dbReference type="WBParaSite" id="SPAL_0001618200.1"/>
    </source>
</evidence>
<evidence type="ECO:0000256" key="12">
    <source>
        <dbReference type="ARBA" id="ARBA00049360"/>
    </source>
</evidence>
<evidence type="ECO:0000256" key="10">
    <source>
        <dbReference type="ARBA" id="ARBA00023242"/>
    </source>
</evidence>
<dbReference type="PANTHER" id="PTHR13710:SF152">
    <property type="entry name" value="ATP-DEPENDENT DNA HELICASE Q5"/>
    <property type="match status" value="1"/>
</dbReference>
<dbReference type="FunFam" id="3.40.50.300:FF:000444">
    <property type="entry name" value="ATP-dependent DNA helicase"/>
    <property type="match status" value="1"/>
</dbReference>
<evidence type="ECO:0000256" key="2">
    <source>
        <dbReference type="ARBA" id="ARBA00005446"/>
    </source>
</evidence>
<keyword evidence="8" id="KW-0238">DNA-binding</keyword>
<protein>
    <recommendedName>
        <fullName evidence="13">ATP-dependent DNA helicase</fullName>
        <ecNumber evidence="13">5.6.2.4</ecNumber>
    </recommendedName>
</protein>
<dbReference type="GO" id="GO:0016887">
    <property type="term" value="F:ATP hydrolysis activity"/>
    <property type="evidence" value="ECO:0007669"/>
    <property type="project" value="RHEA"/>
</dbReference>
<dbReference type="PANTHER" id="PTHR13710">
    <property type="entry name" value="DNA HELICASE RECQ FAMILY MEMBER"/>
    <property type="match status" value="1"/>
</dbReference>
<dbReference type="GO" id="GO:0005737">
    <property type="term" value="C:cytoplasm"/>
    <property type="evidence" value="ECO:0007669"/>
    <property type="project" value="TreeGrafter"/>
</dbReference>
<dbReference type="InterPro" id="IPR011545">
    <property type="entry name" value="DEAD/DEAH_box_helicase_dom"/>
</dbReference>
<evidence type="ECO:0000256" key="13">
    <source>
        <dbReference type="RuleBase" id="RU364117"/>
    </source>
</evidence>
<dbReference type="PROSITE" id="PS51192">
    <property type="entry name" value="HELICASE_ATP_BIND_1"/>
    <property type="match status" value="1"/>
</dbReference>
<evidence type="ECO:0000256" key="8">
    <source>
        <dbReference type="ARBA" id="ARBA00023125"/>
    </source>
</evidence>
<evidence type="ECO:0000256" key="1">
    <source>
        <dbReference type="ARBA" id="ARBA00004123"/>
    </source>
</evidence>
<dbReference type="SMART" id="SM00490">
    <property type="entry name" value="HELICc"/>
    <property type="match status" value="1"/>
</dbReference>
<proteinExistence type="inferred from homology"/>
<dbReference type="STRING" id="174720.A0A0N5CE92"/>
<evidence type="ECO:0000256" key="9">
    <source>
        <dbReference type="ARBA" id="ARBA00023235"/>
    </source>
</evidence>
<dbReference type="Pfam" id="PF16124">
    <property type="entry name" value="RecQ_Zn_bind"/>
    <property type="match status" value="1"/>
</dbReference>
<organism evidence="16 17">
    <name type="scientific">Strongyloides papillosus</name>
    <name type="common">Intestinal threadworm</name>
    <dbReference type="NCBI Taxonomy" id="174720"/>
    <lineage>
        <taxon>Eukaryota</taxon>
        <taxon>Metazoa</taxon>
        <taxon>Ecdysozoa</taxon>
        <taxon>Nematoda</taxon>
        <taxon>Chromadorea</taxon>
        <taxon>Rhabditida</taxon>
        <taxon>Tylenchina</taxon>
        <taxon>Panagrolaimomorpha</taxon>
        <taxon>Strongyloidoidea</taxon>
        <taxon>Strongyloididae</taxon>
        <taxon>Strongyloides</taxon>
    </lineage>
</organism>
<accession>A0A0N5CE92</accession>
<feature type="domain" description="Helicase C-terminal" evidence="15">
    <location>
        <begin position="327"/>
        <end position="490"/>
    </location>
</feature>
<keyword evidence="6 13" id="KW-0347">Helicase</keyword>
<dbReference type="Pfam" id="PF00271">
    <property type="entry name" value="Helicase_C"/>
    <property type="match status" value="1"/>
</dbReference>
<dbReference type="SUPFAM" id="SSF52540">
    <property type="entry name" value="P-loop containing nucleoside triphosphate hydrolases"/>
    <property type="match status" value="1"/>
</dbReference>
<dbReference type="GO" id="GO:0043138">
    <property type="term" value="F:3'-5' DNA helicase activity"/>
    <property type="evidence" value="ECO:0007669"/>
    <property type="project" value="UniProtKB-EC"/>
</dbReference>
<dbReference type="GO" id="GO:0005524">
    <property type="term" value="F:ATP binding"/>
    <property type="evidence" value="ECO:0007669"/>
    <property type="project" value="UniProtKB-KW"/>
</dbReference>
<evidence type="ECO:0000256" key="7">
    <source>
        <dbReference type="ARBA" id="ARBA00022840"/>
    </source>
</evidence>
<evidence type="ECO:0000313" key="16">
    <source>
        <dbReference type="Proteomes" id="UP000046392"/>
    </source>
</evidence>
<comment type="catalytic activity">
    <reaction evidence="11 13">
        <text>Couples ATP hydrolysis with the unwinding of duplex DNA by translocating in the 3'-5' direction.</text>
        <dbReference type="EC" id="5.6.2.4"/>
    </reaction>
</comment>
<dbReference type="PROSITE" id="PS51194">
    <property type="entry name" value="HELICASE_CTER"/>
    <property type="match status" value="1"/>
</dbReference>
<keyword evidence="16" id="KW-1185">Reference proteome</keyword>
<feature type="domain" description="Helicase ATP-binding" evidence="14">
    <location>
        <begin position="109"/>
        <end position="283"/>
    </location>
</feature>
<name>A0A0N5CE92_STREA</name>
<dbReference type="Proteomes" id="UP000046392">
    <property type="component" value="Unplaced"/>
</dbReference>
<dbReference type="GO" id="GO:0005694">
    <property type="term" value="C:chromosome"/>
    <property type="evidence" value="ECO:0007669"/>
    <property type="project" value="TreeGrafter"/>
</dbReference>
<keyword evidence="7 13" id="KW-0067">ATP-binding</keyword>
<dbReference type="InterPro" id="IPR004589">
    <property type="entry name" value="DNA_helicase_ATP-dep_RecQ"/>
</dbReference>
<evidence type="ECO:0000256" key="3">
    <source>
        <dbReference type="ARBA" id="ARBA00022723"/>
    </source>
</evidence>
<dbReference type="InterPro" id="IPR001650">
    <property type="entry name" value="Helicase_C-like"/>
</dbReference>
<dbReference type="GO" id="GO:0005634">
    <property type="term" value="C:nucleus"/>
    <property type="evidence" value="ECO:0007669"/>
    <property type="project" value="UniProtKB-SubCell"/>
</dbReference>